<evidence type="ECO:0000256" key="5">
    <source>
        <dbReference type="ARBA" id="ARBA00023117"/>
    </source>
</evidence>
<dbReference type="PROSITE" id="PS51038">
    <property type="entry name" value="BAH"/>
    <property type="match status" value="2"/>
</dbReference>
<dbReference type="InterPro" id="IPR001025">
    <property type="entry name" value="BAH_dom"/>
</dbReference>
<evidence type="ECO:0000313" key="17">
    <source>
        <dbReference type="Proteomes" id="UP000050794"/>
    </source>
</evidence>
<keyword evidence="4" id="KW-0805">Transcription regulation</keyword>
<dbReference type="EMBL" id="UYWY01020870">
    <property type="protein sequence ID" value="VDM42795.1"/>
    <property type="molecule type" value="Genomic_DNA"/>
</dbReference>
<dbReference type="Pfam" id="PF00505">
    <property type="entry name" value="HMG_box"/>
    <property type="match status" value="1"/>
</dbReference>
<evidence type="ECO:0000256" key="11">
    <source>
        <dbReference type="SAM" id="MobiDB-lite"/>
    </source>
</evidence>
<comment type="subcellular location">
    <subcellularLocation>
        <location evidence="1">Nucleus</location>
    </subcellularLocation>
</comment>
<protein>
    <submittedName>
        <fullName evidence="18">Protein polybromo-1</fullName>
    </submittedName>
</protein>
<feature type="compositionally biased region" description="Polar residues" evidence="11">
    <location>
        <begin position="685"/>
        <end position="706"/>
    </location>
</feature>
<dbReference type="CDD" id="cd04717">
    <property type="entry name" value="BAH_polybromo"/>
    <property type="match status" value="2"/>
</dbReference>
<evidence type="ECO:0000256" key="3">
    <source>
        <dbReference type="ARBA" id="ARBA00022853"/>
    </source>
</evidence>
<evidence type="ECO:0000256" key="10">
    <source>
        <dbReference type="PROSITE-ProRule" id="PRU00267"/>
    </source>
</evidence>
<feature type="region of interest" description="Disordered" evidence="11">
    <location>
        <begin position="679"/>
        <end position="711"/>
    </location>
</feature>
<dbReference type="GO" id="GO:0006338">
    <property type="term" value="P:chromatin remodeling"/>
    <property type="evidence" value="ECO:0007669"/>
    <property type="project" value="InterPro"/>
</dbReference>
<reference evidence="16 17" key="2">
    <citation type="submission" date="2018-11" db="EMBL/GenBank/DDBJ databases">
        <authorList>
            <consortium name="Pathogen Informatics"/>
        </authorList>
    </citation>
    <scope>NUCLEOTIDE SEQUENCE [LARGE SCALE GENOMIC DNA]</scope>
</reference>
<dbReference type="WBParaSite" id="TCNE_0001147401-mRNA-1">
    <property type="protein sequence ID" value="TCNE_0001147401-mRNA-1"/>
    <property type="gene ID" value="TCNE_0001147401"/>
</dbReference>
<dbReference type="PROSITE" id="PS00028">
    <property type="entry name" value="ZINC_FINGER_C2H2_1"/>
    <property type="match status" value="1"/>
</dbReference>
<dbReference type="GO" id="GO:0008270">
    <property type="term" value="F:zinc ion binding"/>
    <property type="evidence" value="ECO:0007669"/>
    <property type="project" value="UniProtKB-KW"/>
</dbReference>
<dbReference type="PROSITE" id="PS50157">
    <property type="entry name" value="ZINC_FINGER_C2H2_2"/>
    <property type="match status" value="1"/>
</dbReference>
<dbReference type="PANTHER" id="PTHR16062:SF19">
    <property type="entry name" value="PROTEIN POLYBROMO-1"/>
    <property type="match status" value="1"/>
</dbReference>
<dbReference type="PROSITE" id="PS50118">
    <property type="entry name" value="HMG_BOX_2"/>
    <property type="match status" value="1"/>
</dbReference>
<feature type="domain" description="HMG box" evidence="13">
    <location>
        <begin position="800"/>
        <end position="871"/>
    </location>
</feature>
<feature type="compositionally biased region" description="Low complexity" evidence="11">
    <location>
        <begin position="13"/>
        <end position="26"/>
    </location>
</feature>
<feature type="region of interest" description="Disordered" evidence="11">
    <location>
        <begin position="1"/>
        <end position="26"/>
    </location>
</feature>
<dbReference type="InterPro" id="IPR013087">
    <property type="entry name" value="Znf_C2H2_type"/>
</dbReference>
<evidence type="ECO:0000313" key="16">
    <source>
        <dbReference type="EMBL" id="VDM42795.1"/>
    </source>
</evidence>
<dbReference type="Pfam" id="PF01426">
    <property type="entry name" value="BAH"/>
    <property type="match status" value="2"/>
</dbReference>
<keyword evidence="9" id="KW-0862">Zinc</keyword>
<keyword evidence="2" id="KW-0677">Repeat</keyword>
<evidence type="ECO:0000256" key="9">
    <source>
        <dbReference type="PROSITE-ProRule" id="PRU00042"/>
    </source>
</evidence>
<evidence type="ECO:0000256" key="1">
    <source>
        <dbReference type="ARBA" id="ARBA00004123"/>
    </source>
</evidence>
<evidence type="ECO:0000256" key="8">
    <source>
        <dbReference type="PROSITE-ProRule" id="PRU00035"/>
    </source>
</evidence>
<dbReference type="GO" id="GO:0003677">
    <property type="term" value="F:DNA binding"/>
    <property type="evidence" value="ECO:0007669"/>
    <property type="project" value="UniProtKB-UniRule"/>
</dbReference>
<dbReference type="GO" id="GO:0006368">
    <property type="term" value="P:transcription elongation by RNA polymerase II"/>
    <property type="evidence" value="ECO:0007669"/>
    <property type="project" value="TreeGrafter"/>
</dbReference>
<dbReference type="InterPro" id="IPR036427">
    <property type="entry name" value="Bromodomain-like_sf"/>
</dbReference>
<evidence type="ECO:0000259" key="14">
    <source>
        <dbReference type="PROSITE" id="PS50157"/>
    </source>
</evidence>
<dbReference type="SUPFAM" id="SSF47370">
    <property type="entry name" value="Bromodomain"/>
    <property type="match status" value="2"/>
</dbReference>
<gene>
    <name evidence="16" type="ORF">TCNE_LOCUS11474</name>
</gene>
<dbReference type="Gene3D" id="2.30.30.490">
    <property type="match status" value="2"/>
</dbReference>
<organism evidence="17 18">
    <name type="scientific">Toxocara canis</name>
    <name type="common">Canine roundworm</name>
    <dbReference type="NCBI Taxonomy" id="6265"/>
    <lineage>
        <taxon>Eukaryota</taxon>
        <taxon>Metazoa</taxon>
        <taxon>Ecdysozoa</taxon>
        <taxon>Nematoda</taxon>
        <taxon>Chromadorea</taxon>
        <taxon>Rhabditida</taxon>
        <taxon>Spirurina</taxon>
        <taxon>Ascaridomorpha</taxon>
        <taxon>Ascaridoidea</taxon>
        <taxon>Toxocaridae</taxon>
        <taxon>Toxocara</taxon>
    </lineage>
</organism>
<keyword evidence="17" id="KW-1185">Reference proteome</keyword>
<feature type="domain" description="BAH" evidence="15">
    <location>
        <begin position="321"/>
        <end position="441"/>
    </location>
</feature>
<dbReference type="Pfam" id="PF00439">
    <property type="entry name" value="Bromodomain"/>
    <property type="match status" value="2"/>
</dbReference>
<accession>A0A183USK4</accession>
<evidence type="ECO:0000259" key="12">
    <source>
        <dbReference type="PROSITE" id="PS50014"/>
    </source>
</evidence>
<dbReference type="Gene3D" id="3.30.160.60">
    <property type="entry name" value="Classic Zinc Finger"/>
    <property type="match status" value="1"/>
</dbReference>
<evidence type="ECO:0000256" key="2">
    <source>
        <dbReference type="ARBA" id="ARBA00022737"/>
    </source>
</evidence>
<dbReference type="InterPro" id="IPR037968">
    <property type="entry name" value="PBRM1_BD5"/>
</dbReference>
<dbReference type="PRINTS" id="PR00503">
    <property type="entry name" value="BROMODOMAIN"/>
</dbReference>
<keyword evidence="7 10" id="KW-0539">Nucleus</keyword>
<dbReference type="InterPro" id="IPR009071">
    <property type="entry name" value="HMG_box_dom"/>
</dbReference>
<dbReference type="FunFam" id="1.20.920.10:FF:000006">
    <property type="entry name" value="protein polybromo-1 isoform X1"/>
    <property type="match status" value="1"/>
</dbReference>
<dbReference type="Gene3D" id="1.10.30.10">
    <property type="entry name" value="High mobility group box domain"/>
    <property type="match status" value="1"/>
</dbReference>
<feature type="domain" description="Bromo" evidence="12">
    <location>
        <begin position="198"/>
        <end position="241"/>
    </location>
</feature>
<evidence type="ECO:0000256" key="7">
    <source>
        <dbReference type="ARBA" id="ARBA00023242"/>
    </source>
</evidence>
<dbReference type="CDD" id="cd05515">
    <property type="entry name" value="Bromo_polybromo_V"/>
    <property type="match status" value="1"/>
</dbReference>
<dbReference type="SUPFAM" id="SSF57667">
    <property type="entry name" value="beta-beta-alpha zinc fingers"/>
    <property type="match status" value="1"/>
</dbReference>
<dbReference type="SMART" id="SM00355">
    <property type="entry name" value="ZnF_C2H2"/>
    <property type="match status" value="2"/>
</dbReference>
<dbReference type="PROSITE" id="PS00633">
    <property type="entry name" value="BROMODOMAIN_1"/>
    <property type="match status" value="1"/>
</dbReference>
<dbReference type="InterPro" id="IPR001487">
    <property type="entry name" value="Bromodomain"/>
</dbReference>
<dbReference type="Gene3D" id="1.20.920.10">
    <property type="entry name" value="Bromodomain-like"/>
    <property type="match status" value="2"/>
</dbReference>
<feature type="domain" description="Bromo" evidence="12">
    <location>
        <begin position="66"/>
        <end position="136"/>
    </location>
</feature>
<dbReference type="SMART" id="SM00398">
    <property type="entry name" value="HMG"/>
    <property type="match status" value="1"/>
</dbReference>
<keyword evidence="9" id="KW-0479">Metal-binding</keyword>
<feature type="domain" description="BAH" evidence="15">
    <location>
        <begin position="551"/>
        <end position="669"/>
    </location>
</feature>
<dbReference type="AlphaFoldDB" id="A0A183USK4"/>
<name>A0A183USK4_TOXCA</name>
<dbReference type="InterPro" id="IPR037382">
    <property type="entry name" value="Rsc/polybromo"/>
</dbReference>
<keyword evidence="10" id="KW-0238">DNA-binding</keyword>
<dbReference type="InterPro" id="IPR036236">
    <property type="entry name" value="Znf_C2H2_sf"/>
</dbReference>
<keyword evidence="6" id="KW-0804">Transcription</keyword>
<dbReference type="GO" id="GO:0016514">
    <property type="term" value="C:SWI/SNF complex"/>
    <property type="evidence" value="ECO:0007669"/>
    <property type="project" value="TreeGrafter"/>
</dbReference>
<dbReference type="SUPFAM" id="SSF47095">
    <property type="entry name" value="HMG-box"/>
    <property type="match status" value="1"/>
</dbReference>
<dbReference type="Proteomes" id="UP000050794">
    <property type="component" value="Unassembled WGS sequence"/>
</dbReference>
<reference evidence="18" key="1">
    <citation type="submission" date="2016-06" db="UniProtKB">
        <authorList>
            <consortium name="WormBaseParasite"/>
        </authorList>
    </citation>
    <scope>IDENTIFICATION</scope>
</reference>
<dbReference type="SMART" id="SM00297">
    <property type="entry name" value="BROMO"/>
    <property type="match status" value="2"/>
</dbReference>
<evidence type="ECO:0000256" key="6">
    <source>
        <dbReference type="ARBA" id="ARBA00023163"/>
    </source>
</evidence>
<dbReference type="SMART" id="SM00439">
    <property type="entry name" value="BAH"/>
    <property type="match status" value="2"/>
</dbReference>
<dbReference type="PANTHER" id="PTHR16062">
    <property type="entry name" value="SWI/SNF-RELATED"/>
    <property type="match status" value="1"/>
</dbReference>
<dbReference type="InterPro" id="IPR018359">
    <property type="entry name" value="Bromodomain_CS"/>
</dbReference>
<feature type="domain" description="C2H2-type" evidence="14">
    <location>
        <begin position="881"/>
        <end position="909"/>
    </location>
</feature>
<evidence type="ECO:0000259" key="13">
    <source>
        <dbReference type="PROSITE" id="PS50118"/>
    </source>
</evidence>
<keyword evidence="3" id="KW-0156">Chromatin regulator</keyword>
<evidence type="ECO:0000256" key="4">
    <source>
        <dbReference type="ARBA" id="ARBA00023015"/>
    </source>
</evidence>
<dbReference type="GO" id="GO:0003682">
    <property type="term" value="F:chromatin binding"/>
    <property type="evidence" value="ECO:0007669"/>
    <property type="project" value="InterPro"/>
</dbReference>
<dbReference type="GO" id="GO:0016586">
    <property type="term" value="C:RSC-type complex"/>
    <property type="evidence" value="ECO:0007669"/>
    <property type="project" value="InterPro"/>
</dbReference>
<evidence type="ECO:0000259" key="15">
    <source>
        <dbReference type="PROSITE" id="PS51038"/>
    </source>
</evidence>
<proteinExistence type="predicted"/>
<dbReference type="InterPro" id="IPR043151">
    <property type="entry name" value="BAH_sf"/>
</dbReference>
<evidence type="ECO:0000313" key="18">
    <source>
        <dbReference type="WBParaSite" id="TCNE_0001147401-mRNA-1"/>
    </source>
</evidence>
<feature type="DNA-binding region" description="HMG box" evidence="10">
    <location>
        <begin position="800"/>
        <end position="871"/>
    </location>
</feature>
<dbReference type="InterPro" id="IPR036910">
    <property type="entry name" value="HMG_box_dom_sf"/>
</dbReference>
<dbReference type="PROSITE" id="PS50014">
    <property type="entry name" value="BROMODOMAIN_2"/>
    <property type="match status" value="2"/>
</dbReference>
<keyword evidence="5 8" id="KW-0103">Bromodomain</keyword>
<sequence>GTPLPTRGSGTGLHSAGNSSSKLSSSLSAAVTNSPRHVNSSSSLASGEHQKLVDLFTLIKNFKDNRGRNLAAAFLELPSRLEYPDYYDVIRKPIDLAKIGSRISSHHYDSVDALCSDFILMFDNACRYNEPESTIYKDALSLQKIVLQKKRELCKGSSSAVDVQSEIRTLLTSILIAVNNHQMPSLLRKKGVKPNDLPFSLDEMRKNIDKGRYRRLDRFQDDLFALFDAARQNSRSDSQIFEDSVELQMHYVKVRDELTRSTLISPARYFTERRLLMSVDELRKKKIPEESEADKADAKEQTLGQKAEGDVDLETVGQGGCVYRVRDYAYIAAASDEAVTRTHIMRIERLFKDSEGHMFARGIWCYRPEETFHLATRKFIENEVFLTPYFDTVTVDRLIGKCHVMFIRHYLKEKPKGFEEKDVYVCESRYMGRQLHFKKMKQWPYKDQEENVEYEKRVEPITQLSRVSSVFVSQKQPQAQTSEMAVAENDDNISQNSSCSSSEDDRLKNLPPVLQKHRVEVRVARDENHHTANGGNEKSIVYYEQMEYNSRWYQLGDFVLVYNPLKNGNAILRIDKMWKTAEGDAMFSGPYFARPREIDHEPTRMFYKREVFAVEQPDIVVPMENIQEHCCVLLLKDYVKLRPTEVDESEVYVVEFKVAGHEPPGSRCSLSKSDSCAAISSSTSPRMSTDGSTDTTPDISSPQPTSYIGEPLSESSARKLKTLKAYHLSSEVLEQEIYLFKTPITMEKEMSPLLMHTDTSAVPMEPLDDMDETASESLDGLDHTPGKELVAWLAAQPKLNARSKSGYILFSAEIRKRIMQENPEAGFGEVSKIVGIEWKKLSEEQKKQYEVRAEYIASERAKQEAREPTHSRLQPGQIRVYMCKWQSCDFQFDNTDGLYDHIKTAHTSKIVDGENQYVCLWTSCLKYRKEGKPFPSLPRLHRHIKEKHLTTSAKSIYPNQRSKNFYSYQPVATTAGGQTTTYVAVQQPTMQQIAQPYGVAQAPVSGYVTQAVVASGSQIVTNGYVNGTATAVAVAPTAYVATATPATVVHAAAGPHGYHPYQQVRQVVSTAQPVTVTAQHYTAVPVQPVSYGTPSTSQQATVVTDPGRTVVHAAKAVEPVFVAPPNSIQVKRVMHSEVYLKYIESLSNAQQRHVSKWNRSLLSNQRNTPPAQKALPLQWLKEAKDDGARDEDIVKALWRLRDQLLESTVNIAREVELVGPF</sequence>
<keyword evidence="9" id="KW-0863">Zinc-finger</keyword>